<dbReference type="Proteomes" id="UP000824219">
    <property type="component" value="Linkage Group LG15"/>
</dbReference>
<dbReference type="AlphaFoldDB" id="A0A9D3NH77"/>
<proteinExistence type="predicted"/>
<protein>
    <submittedName>
        <fullName evidence="1">Uncharacterized protein</fullName>
    </submittedName>
</protein>
<gene>
    <name evidence="1" type="ORF">KOW79_013143</name>
</gene>
<keyword evidence="2" id="KW-1185">Reference proteome</keyword>
<evidence type="ECO:0000313" key="1">
    <source>
        <dbReference type="EMBL" id="KAG7323441.1"/>
    </source>
</evidence>
<reference evidence="1 2" key="1">
    <citation type="submission" date="2021-06" db="EMBL/GenBank/DDBJ databases">
        <title>Chromosome-level genome assembly of the red-tail catfish (Hemibagrus wyckioides).</title>
        <authorList>
            <person name="Shao F."/>
        </authorList>
    </citation>
    <scope>NUCLEOTIDE SEQUENCE [LARGE SCALE GENOMIC DNA]</scope>
    <source>
        <strain evidence="1">EC202008001</strain>
        <tissue evidence="1">Blood</tissue>
    </source>
</reference>
<comment type="caution">
    <text evidence="1">The sequence shown here is derived from an EMBL/GenBank/DDBJ whole genome shotgun (WGS) entry which is preliminary data.</text>
</comment>
<sequence>MSGNISSSCSEGFSETDGAAVRQELEQVNSQGEVCLHFNTLNHPPLLLNIVGFSLKVNMLKTFKATTCSISHGMENVIA</sequence>
<accession>A0A9D3NH77</accession>
<dbReference type="EMBL" id="JAHKSW010000015">
    <property type="protein sequence ID" value="KAG7323441.1"/>
    <property type="molecule type" value="Genomic_DNA"/>
</dbReference>
<name>A0A9D3NH77_9TELE</name>
<evidence type="ECO:0000313" key="2">
    <source>
        <dbReference type="Proteomes" id="UP000824219"/>
    </source>
</evidence>
<organism evidence="1 2">
    <name type="scientific">Hemibagrus wyckioides</name>
    <dbReference type="NCBI Taxonomy" id="337641"/>
    <lineage>
        <taxon>Eukaryota</taxon>
        <taxon>Metazoa</taxon>
        <taxon>Chordata</taxon>
        <taxon>Craniata</taxon>
        <taxon>Vertebrata</taxon>
        <taxon>Euteleostomi</taxon>
        <taxon>Actinopterygii</taxon>
        <taxon>Neopterygii</taxon>
        <taxon>Teleostei</taxon>
        <taxon>Ostariophysi</taxon>
        <taxon>Siluriformes</taxon>
        <taxon>Bagridae</taxon>
        <taxon>Hemibagrus</taxon>
    </lineage>
</organism>
<dbReference type="OrthoDB" id="8964461at2759"/>